<dbReference type="Gramene" id="KCW58619">
    <property type="protein sequence ID" value="KCW58619"/>
    <property type="gene ID" value="EUGRSUZ_H01283"/>
</dbReference>
<name>A0A059AXZ4_EUCGR</name>
<protein>
    <submittedName>
        <fullName evidence="1">Uncharacterized protein</fullName>
    </submittedName>
</protein>
<accession>A0A059AXZ4</accession>
<evidence type="ECO:0000313" key="1">
    <source>
        <dbReference type="EMBL" id="KCW58619.1"/>
    </source>
</evidence>
<proteinExistence type="predicted"/>
<dbReference type="EMBL" id="KK198760">
    <property type="protein sequence ID" value="KCW58619.1"/>
    <property type="molecule type" value="Genomic_DNA"/>
</dbReference>
<sequence>MEGHLEFTRKIDHGQDHVISPQTLDQPKPRIDHLLQPSIPTSSPPTAKFTKIPASTQCDASASGQFLVLRVPQEPHGELRWPHRRRVWCVHADRG</sequence>
<gene>
    <name evidence="1" type="ORF">EUGRSUZ_H01283</name>
</gene>
<organism evidence="1">
    <name type="scientific">Eucalyptus grandis</name>
    <name type="common">Flooded gum</name>
    <dbReference type="NCBI Taxonomy" id="71139"/>
    <lineage>
        <taxon>Eukaryota</taxon>
        <taxon>Viridiplantae</taxon>
        <taxon>Streptophyta</taxon>
        <taxon>Embryophyta</taxon>
        <taxon>Tracheophyta</taxon>
        <taxon>Spermatophyta</taxon>
        <taxon>Magnoliopsida</taxon>
        <taxon>eudicotyledons</taxon>
        <taxon>Gunneridae</taxon>
        <taxon>Pentapetalae</taxon>
        <taxon>rosids</taxon>
        <taxon>malvids</taxon>
        <taxon>Myrtales</taxon>
        <taxon>Myrtaceae</taxon>
        <taxon>Myrtoideae</taxon>
        <taxon>Eucalypteae</taxon>
        <taxon>Eucalyptus</taxon>
    </lineage>
</organism>
<dbReference type="InParanoid" id="A0A059AXZ4"/>
<dbReference type="AlphaFoldDB" id="A0A059AXZ4"/>
<reference evidence="1" key="1">
    <citation type="submission" date="2013-07" db="EMBL/GenBank/DDBJ databases">
        <title>The genome of Eucalyptus grandis.</title>
        <authorList>
            <person name="Schmutz J."/>
            <person name="Hayes R."/>
            <person name="Myburg A."/>
            <person name="Tuskan G."/>
            <person name="Grattapaglia D."/>
            <person name="Rokhsar D.S."/>
        </authorList>
    </citation>
    <scope>NUCLEOTIDE SEQUENCE</scope>
    <source>
        <tissue evidence="1">Leaf extractions</tissue>
    </source>
</reference>